<dbReference type="EMBL" id="AEVN01000100">
    <property type="protein sequence ID" value="EFY04181.1"/>
    <property type="molecule type" value="Genomic_DNA"/>
</dbReference>
<dbReference type="InterPro" id="IPR038591">
    <property type="entry name" value="NolW-like_sf"/>
</dbReference>
<keyword evidence="10" id="KW-1185">Reference proteome</keyword>
<dbReference type="Proteomes" id="UP000004923">
    <property type="component" value="Unassembled WGS sequence"/>
</dbReference>
<feature type="chain" id="PRO_5003227186" evidence="6">
    <location>
        <begin position="24"/>
        <end position="364"/>
    </location>
</feature>
<dbReference type="GO" id="GO:0009306">
    <property type="term" value="P:protein secretion"/>
    <property type="evidence" value="ECO:0007669"/>
    <property type="project" value="InterPro"/>
</dbReference>
<dbReference type="Pfam" id="PF00263">
    <property type="entry name" value="Secretin"/>
    <property type="match status" value="1"/>
</dbReference>
<dbReference type="RefSeq" id="WP_009146202.1">
    <property type="nucleotide sequence ID" value="NZ_GL830928.1"/>
</dbReference>
<evidence type="ECO:0000313" key="10">
    <source>
        <dbReference type="Proteomes" id="UP000004923"/>
    </source>
</evidence>
<reference evidence="9 10" key="1">
    <citation type="submission" date="2011-01" db="EMBL/GenBank/DDBJ databases">
        <authorList>
            <person name="Weinstock G."/>
            <person name="Sodergren E."/>
            <person name="Clifton S."/>
            <person name="Fulton L."/>
            <person name="Fulton B."/>
            <person name="Courtney L."/>
            <person name="Fronick C."/>
            <person name="Harrison M."/>
            <person name="Strong C."/>
            <person name="Farmer C."/>
            <person name="Delahaunty K."/>
            <person name="Markovic C."/>
            <person name="Hall O."/>
            <person name="Minx P."/>
            <person name="Tomlinson C."/>
            <person name="Mitreva M."/>
            <person name="Hou S."/>
            <person name="Chen J."/>
            <person name="Wollam A."/>
            <person name="Pepin K.H."/>
            <person name="Johnson M."/>
            <person name="Bhonagiri V."/>
            <person name="Zhang X."/>
            <person name="Suruliraj S."/>
            <person name="Warren W."/>
            <person name="Chinwalla A."/>
            <person name="Mardis E.R."/>
            <person name="Wilson R.K."/>
        </authorList>
    </citation>
    <scope>NUCLEOTIDE SEQUENCE [LARGE SCALE GENOMIC DNA]</scope>
    <source>
        <strain evidence="9 10">YIT 12067</strain>
    </source>
</reference>
<evidence type="ECO:0000256" key="3">
    <source>
        <dbReference type="ARBA" id="ARBA00023136"/>
    </source>
</evidence>
<dbReference type="InterPro" id="IPR005644">
    <property type="entry name" value="NolW-like"/>
</dbReference>
<dbReference type="PROSITE" id="PS00875">
    <property type="entry name" value="T2SP_D"/>
    <property type="match status" value="1"/>
</dbReference>
<dbReference type="InterPro" id="IPR001775">
    <property type="entry name" value="GspD/PilQ"/>
</dbReference>
<dbReference type="PANTHER" id="PTHR30332">
    <property type="entry name" value="PROBABLE GENERAL SECRETION PATHWAY PROTEIN D"/>
    <property type="match status" value="1"/>
</dbReference>
<comment type="caution">
    <text evidence="9">The sequence shown here is derived from an EMBL/GenBank/DDBJ whole genome shotgun (WGS) entry which is preliminary data.</text>
</comment>
<dbReference type="GO" id="GO:0009279">
    <property type="term" value="C:cell outer membrane"/>
    <property type="evidence" value="ECO:0007669"/>
    <property type="project" value="UniProtKB-SubCell"/>
</dbReference>
<feature type="signal peptide" evidence="6">
    <location>
        <begin position="1"/>
        <end position="23"/>
    </location>
</feature>
<accession>E8LG62</accession>
<name>E8LG62_9FIRM</name>
<dbReference type="OrthoDB" id="9779724at2"/>
<dbReference type="InterPro" id="IPR004845">
    <property type="entry name" value="T2SS_GspD_CS"/>
</dbReference>
<keyword evidence="2 6" id="KW-0732">Signal</keyword>
<dbReference type="GO" id="GO:0015627">
    <property type="term" value="C:type II protein secretion system complex"/>
    <property type="evidence" value="ECO:0007669"/>
    <property type="project" value="TreeGrafter"/>
</dbReference>
<evidence type="ECO:0000256" key="2">
    <source>
        <dbReference type="ARBA" id="ARBA00022729"/>
    </source>
</evidence>
<evidence type="ECO:0000259" key="7">
    <source>
        <dbReference type="Pfam" id="PF00263"/>
    </source>
</evidence>
<dbReference type="InterPro" id="IPR050810">
    <property type="entry name" value="Bact_Secretion_Sys_Channel"/>
</dbReference>
<feature type="domain" description="NolW-like" evidence="8">
    <location>
        <begin position="60"/>
        <end position="116"/>
    </location>
</feature>
<keyword evidence="5" id="KW-0813">Transport</keyword>
<gene>
    <name evidence="9" type="ORF">HMPREF9443_01863</name>
</gene>
<proteinExistence type="inferred from homology"/>
<evidence type="ECO:0000313" key="9">
    <source>
        <dbReference type="EMBL" id="EFY04181.1"/>
    </source>
</evidence>
<evidence type="ECO:0000256" key="4">
    <source>
        <dbReference type="RuleBase" id="RU004003"/>
    </source>
</evidence>
<protein>
    <submittedName>
        <fullName evidence="9">Bacterial type II/III secretion system short domain protein</fullName>
    </submittedName>
</protein>
<keyword evidence="3" id="KW-0472">Membrane</keyword>
<evidence type="ECO:0000256" key="6">
    <source>
        <dbReference type="SAM" id="SignalP"/>
    </source>
</evidence>
<dbReference type="Pfam" id="PF03958">
    <property type="entry name" value="Secretin_N"/>
    <property type="match status" value="1"/>
</dbReference>
<dbReference type="PRINTS" id="PR00811">
    <property type="entry name" value="BCTERIALGSPD"/>
</dbReference>
<dbReference type="HOGENOM" id="CLU_006756_2_4_9"/>
<comment type="similarity">
    <text evidence="4">Belongs to the bacterial secretin family.</text>
</comment>
<dbReference type="eggNOG" id="COG4796">
    <property type="taxonomic scope" value="Bacteria"/>
</dbReference>
<comment type="subcellular location">
    <subcellularLocation>
        <location evidence="5">Cell outer membrane</location>
    </subcellularLocation>
    <subcellularLocation>
        <location evidence="1">Membrane</location>
    </subcellularLocation>
</comment>
<dbReference type="Gene3D" id="3.30.1370.120">
    <property type="match status" value="1"/>
</dbReference>
<feature type="domain" description="Type II/III secretion system secretin-like" evidence="7">
    <location>
        <begin position="180"/>
        <end position="339"/>
    </location>
</feature>
<organism evidence="9 10">
    <name type="scientific">Phascolarctobacterium succinatutens YIT 12067</name>
    <dbReference type="NCBI Taxonomy" id="626939"/>
    <lineage>
        <taxon>Bacteria</taxon>
        <taxon>Bacillati</taxon>
        <taxon>Bacillota</taxon>
        <taxon>Negativicutes</taxon>
        <taxon>Acidaminococcales</taxon>
        <taxon>Acidaminococcaceae</taxon>
        <taxon>Phascolarctobacterium</taxon>
    </lineage>
</organism>
<sequence length="364" mass="40152">MLKRFFPLILSSLLLALALPCNAQNKLANPFLPSPANVGQTVAVNVPALPQPISERLACYPLSYARAKDVQEALAPHFGSKLSLDNITNSLILLGYEQSHARLRQLLPKLDIATRQVTLEAKIIAVSREDSKNMGVRWDWDTIPQRAQETNNGDSDSSNYDGSFKFWRGFAFRFNATLNALINSGKARILATPRIITIPGKEASIFIGDHIPVQTEKHDSSGSYTATEYLDAGIKLQYAPIISEDGKMVTASVHTEVSTPVLISELKNYRITSRTADTNVRMYSGETLVIGGLISEEQQRTMQKVPFLSKIPLLGELFKNRSRSHNKTEVLLLLTPHITEAGASPAIYNEGLMKGEGKPQTNNH</sequence>
<dbReference type="AlphaFoldDB" id="E8LG62"/>
<evidence type="ECO:0000259" key="8">
    <source>
        <dbReference type="Pfam" id="PF03958"/>
    </source>
</evidence>
<dbReference type="PRINTS" id="PR01032">
    <property type="entry name" value="PHAGEIV"/>
</dbReference>
<dbReference type="InterPro" id="IPR004846">
    <property type="entry name" value="T2SS/T3SS_dom"/>
</dbReference>
<evidence type="ECO:0000256" key="1">
    <source>
        <dbReference type="ARBA" id="ARBA00004370"/>
    </source>
</evidence>
<dbReference type="PANTHER" id="PTHR30332:SF17">
    <property type="entry name" value="TYPE IV PILIATION SYSTEM PROTEIN DR_0774-RELATED"/>
    <property type="match status" value="1"/>
</dbReference>
<evidence type="ECO:0000256" key="5">
    <source>
        <dbReference type="RuleBase" id="RU004004"/>
    </source>
</evidence>